<keyword evidence="1" id="KW-0147">Chitin-binding</keyword>
<accession>A0A8H5GK12</accession>
<dbReference type="SUPFAM" id="SSF54106">
    <property type="entry name" value="LysM domain"/>
    <property type="match status" value="2"/>
</dbReference>
<gene>
    <name evidence="6" type="ORF">D9758_005810</name>
</gene>
<proteinExistence type="predicted"/>
<protein>
    <recommendedName>
        <fullName evidence="5">LysM domain-containing protein</fullName>
    </recommendedName>
</protein>
<feature type="signal peptide" evidence="4">
    <location>
        <begin position="1"/>
        <end position="18"/>
    </location>
</feature>
<evidence type="ECO:0000259" key="5">
    <source>
        <dbReference type="PROSITE" id="PS51782"/>
    </source>
</evidence>
<dbReference type="EMBL" id="JAACJM010000024">
    <property type="protein sequence ID" value="KAF5366176.1"/>
    <property type="molecule type" value="Genomic_DNA"/>
</dbReference>
<evidence type="ECO:0000256" key="3">
    <source>
        <dbReference type="SAM" id="MobiDB-lite"/>
    </source>
</evidence>
<keyword evidence="4" id="KW-0732">Signal</keyword>
<feature type="compositionally biased region" description="Acidic residues" evidence="3">
    <location>
        <begin position="169"/>
        <end position="184"/>
    </location>
</feature>
<name>A0A8H5GK12_9AGAR</name>
<feature type="chain" id="PRO_5034125897" description="LysM domain-containing protein" evidence="4">
    <location>
        <begin position="19"/>
        <end position="184"/>
    </location>
</feature>
<feature type="region of interest" description="Disordered" evidence="3">
    <location>
        <begin position="153"/>
        <end position="184"/>
    </location>
</feature>
<dbReference type="SMART" id="SM00257">
    <property type="entry name" value="LysM"/>
    <property type="match status" value="2"/>
</dbReference>
<reference evidence="6 7" key="1">
    <citation type="journal article" date="2020" name="ISME J.">
        <title>Uncovering the hidden diversity of litter-decomposition mechanisms in mushroom-forming fungi.</title>
        <authorList>
            <person name="Floudas D."/>
            <person name="Bentzer J."/>
            <person name="Ahren D."/>
            <person name="Johansson T."/>
            <person name="Persson P."/>
            <person name="Tunlid A."/>
        </authorList>
    </citation>
    <scope>NUCLEOTIDE SEQUENCE [LARGE SCALE GENOMIC DNA]</scope>
    <source>
        <strain evidence="6 7">CBS 291.85</strain>
    </source>
</reference>
<comment type="caution">
    <text evidence="6">The sequence shown here is derived from an EMBL/GenBank/DDBJ whole genome shotgun (WGS) entry which is preliminary data.</text>
</comment>
<sequence>MFTKATIVAVALASSVLAGPCVRNYTIKGGDTCDSISAAMSVSTYQLAKINEGYINSACSNLQIGATFCIGYENEDCSKTYVVKGQDTCLGIANAHGLNTTMLNLNNPQIDGECSNIYVGEVLCVSDAVQVPPHSGPVTVATAIPVTATAAQSAAPHATAANDHSEDNNNNDDDDDDLPFCDEL</sequence>
<dbReference type="Pfam" id="PF01476">
    <property type="entry name" value="LysM"/>
    <property type="match status" value="2"/>
</dbReference>
<evidence type="ECO:0000256" key="4">
    <source>
        <dbReference type="SAM" id="SignalP"/>
    </source>
</evidence>
<evidence type="ECO:0000256" key="2">
    <source>
        <dbReference type="ARBA" id="ARBA00023026"/>
    </source>
</evidence>
<dbReference type="AlphaFoldDB" id="A0A8H5GK12"/>
<dbReference type="Gene3D" id="3.10.350.10">
    <property type="entry name" value="LysM domain"/>
    <property type="match status" value="2"/>
</dbReference>
<evidence type="ECO:0000313" key="7">
    <source>
        <dbReference type="Proteomes" id="UP000559256"/>
    </source>
</evidence>
<dbReference type="PROSITE" id="PS51782">
    <property type="entry name" value="LYSM"/>
    <property type="match status" value="2"/>
</dbReference>
<dbReference type="Proteomes" id="UP000559256">
    <property type="component" value="Unassembled WGS sequence"/>
</dbReference>
<evidence type="ECO:0000313" key="6">
    <source>
        <dbReference type="EMBL" id="KAF5366176.1"/>
    </source>
</evidence>
<dbReference type="InterPro" id="IPR052210">
    <property type="entry name" value="LysM1-like"/>
</dbReference>
<keyword evidence="2" id="KW-0843">Virulence</keyword>
<dbReference type="InterPro" id="IPR036779">
    <property type="entry name" value="LysM_dom_sf"/>
</dbReference>
<dbReference type="GO" id="GO:0008061">
    <property type="term" value="F:chitin binding"/>
    <property type="evidence" value="ECO:0007669"/>
    <property type="project" value="UniProtKB-KW"/>
</dbReference>
<keyword evidence="7" id="KW-1185">Reference proteome</keyword>
<feature type="domain" description="LysM" evidence="5">
    <location>
        <begin position="79"/>
        <end position="125"/>
    </location>
</feature>
<dbReference type="PANTHER" id="PTHR34997:SF1">
    <property type="entry name" value="PEPTIDOGLYCAN-BINDING LYSIN DOMAIN"/>
    <property type="match status" value="1"/>
</dbReference>
<evidence type="ECO:0000256" key="1">
    <source>
        <dbReference type="ARBA" id="ARBA00022669"/>
    </source>
</evidence>
<dbReference type="PANTHER" id="PTHR34997">
    <property type="entry name" value="AM15"/>
    <property type="match status" value="1"/>
</dbReference>
<dbReference type="CDD" id="cd00118">
    <property type="entry name" value="LysM"/>
    <property type="match status" value="2"/>
</dbReference>
<organism evidence="6 7">
    <name type="scientific">Tetrapyrgos nigripes</name>
    <dbReference type="NCBI Taxonomy" id="182062"/>
    <lineage>
        <taxon>Eukaryota</taxon>
        <taxon>Fungi</taxon>
        <taxon>Dikarya</taxon>
        <taxon>Basidiomycota</taxon>
        <taxon>Agaricomycotina</taxon>
        <taxon>Agaricomycetes</taxon>
        <taxon>Agaricomycetidae</taxon>
        <taxon>Agaricales</taxon>
        <taxon>Marasmiineae</taxon>
        <taxon>Marasmiaceae</taxon>
        <taxon>Tetrapyrgos</taxon>
    </lineage>
</organism>
<feature type="domain" description="LysM" evidence="5">
    <location>
        <begin position="23"/>
        <end position="70"/>
    </location>
</feature>
<dbReference type="InterPro" id="IPR018392">
    <property type="entry name" value="LysM"/>
</dbReference>
<dbReference type="OrthoDB" id="5985073at2759"/>